<keyword evidence="3" id="KW-1185">Reference proteome</keyword>
<dbReference type="AlphaFoldDB" id="A0A0D3E9E9"/>
<evidence type="ECO:0000313" key="2">
    <source>
        <dbReference type="EnsemblPlants" id="Bo9g093990.1"/>
    </source>
</evidence>
<reference evidence="2" key="2">
    <citation type="submission" date="2015-03" db="UniProtKB">
        <authorList>
            <consortium name="EnsemblPlants"/>
        </authorList>
    </citation>
    <scope>IDENTIFICATION</scope>
</reference>
<protein>
    <submittedName>
        <fullName evidence="2">Uncharacterized protein</fullName>
    </submittedName>
</protein>
<dbReference type="Gramene" id="Bo9g093990.1">
    <property type="protein sequence ID" value="Bo9g093990.1"/>
    <property type="gene ID" value="Bo9g093990"/>
</dbReference>
<sequence>MRAGTASRVLLPESRRRVFFLACVRVHGPASLQPASSSSSPPSWLQLVEVVASSFVMAESSNHSSRPLQLSSKPRPHMTKLPRRVVLLTVAGISLAVNGASTRPSFFVASRHRLLHHGISFPGRAQLHRGRGQLHCGCTGRRRQREREEERP</sequence>
<dbReference type="OMA" id="FFLACVR"/>
<proteinExistence type="predicted"/>
<dbReference type="Proteomes" id="UP000032141">
    <property type="component" value="Chromosome C9"/>
</dbReference>
<dbReference type="EnsemblPlants" id="Bo9g093990.1">
    <property type="protein sequence ID" value="Bo9g093990.1"/>
    <property type="gene ID" value="Bo9g093990"/>
</dbReference>
<organism evidence="2 3">
    <name type="scientific">Brassica oleracea var. oleracea</name>
    <dbReference type="NCBI Taxonomy" id="109376"/>
    <lineage>
        <taxon>Eukaryota</taxon>
        <taxon>Viridiplantae</taxon>
        <taxon>Streptophyta</taxon>
        <taxon>Embryophyta</taxon>
        <taxon>Tracheophyta</taxon>
        <taxon>Spermatophyta</taxon>
        <taxon>Magnoliopsida</taxon>
        <taxon>eudicotyledons</taxon>
        <taxon>Gunneridae</taxon>
        <taxon>Pentapetalae</taxon>
        <taxon>rosids</taxon>
        <taxon>malvids</taxon>
        <taxon>Brassicales</taxon>
        <taxon>Brassicaceae</taxon>
        <taxon>Brassiceae</taxon>
        <taxon>Brassica</taxon>
    </lineage>
</organism>
<name>A0A0D3E9E9_BRAOL</name>
<feature type="region of interest" description="Disordered" evidence="1">
    <location>
        <begin position="130"/>
        <end position="152"/>
    </location>
</feature>
<accession>A0A0D3E9E9</accession>
<reference evidence="2 3" key="1">
    <citation type="journal article" date="2014" name="Genome Biol.">
        <title>Transcriptome and methylome profiling reveals relics of genome dominance in the mesopolyploid Brassica oleracea.</title>
        <authorList>
            <person name="Parkin I.A."/>
            <person name="Koh C."/>
            <person name="Tang H."/>
            <person name="Robinson S.J."/>
            <person name="Kagale S."/>
            <person name="Clarke W.E."/>
            <person name="Town C.D."/>
            <person name="Nixon J."/>
            <person name="Krishnakumar V."/>
            <person name="Bidwell S.L."/>
            <person name="Denoeud F."/>
            <person name="Belcram H."/>
            <person name="Links M.G."/>
            <person name="Just J."/>
            <person name="Clarke C."/>
            <person name="Bender T."/>
            <person name="Huebert T."/>
            <person name="Mason A.S."/>
            <person name="Pires J.C."/>
            <person name="Barker G."/>
            <person name="Moore J."/>
            <person name="Walley P.G."/>
            <person name="Manoli S."/>
            <person name="Batley J."/>
            <person name="Edwards D."/>
            <person name="Nelson M.N."/>
            <person name="Wang X."/>
            <person name="Paterson A.H."/>
            <person name="King G."/>
            <person name="Bancroft I."/>
            <person name="Chalhoub B."/>
            <person name="Sharpe A.G."/>
        </authorList>
    </citation>
    <scope>NUCLEOTIDE SEQUENCE</scope>
    <source>
        <strain evidence="2 3">cv. TO1000</strain>
    </source>
</reference>
<dbReference type="HOGENOM" id="CLU_1724856_0_0_1"/>
<evidence type="ECO:0000256" key="1">
    <source>
        <dbReference type="SAM" id="MobiDB-lite"/>
    </source>
</evidence>
<evidence type="ECO:0000313" key="3">
    <source>
        <dbReference type="Proteomes" id="UP000032141"/>
    </source>
</evidence>